<protein>
    <recommendedName>
        <fullName evidence="6">Mutator family transposase</fullName>
    </recommendedName>
</protein>
<name>A0ABU5L6I8_9RICK</name>
<comment type="function">
    <text evidence="1 6">Required for the transposition of the insertion element.</text>
</comment>
<evidence type="ECO:0000313" key="8">
    <source>
        <dbReference type="Proteomes" id="UP001293791"/>
    </source>
</evidence>
<evidence type="ECO:0000313" key="7">
    <source>
        <dbReference type="EMBL" id="MDZ5761743.1"/>
    </source>
</evidence>
<keyword evidence="3 6" id="KW-0815">Transposition</keyword>
<evidence type="ECO:0000256" key="3">
    <source>
        <dbReference type="ARBA" id="ARBA00022578"/>
    </source>
</evidence>
<dbReference type="PANTHER" id="PTHR33217">
    <property type="entry name" value="TRANSPOSASE FOR INSERTION SEQUENCE ELEMENT IS1081"/>
    <property type="match status" value="1"/>
</dbReference>
<dbReference type="PANTHER" id="PTHR33217:SF5">
    <property type="entry name" value="MUTATOR FAMILY TRANSPOSASE"/>
    <property type="match status" value="1"/>
</dbReference>
<keyword evidence="6" id="KW-0814">Transposable element</keyword>
<reference evidence="7 8" key="1">
    <citation type="submission" date="2023-02" db="EMBL/GenBank/DDBJ databases">
        <title>Host association and intracellularity evolved multiple times independently in the Rickettsiales.</title>
        <authorList>
            <person name="Castelli M."/>
            <person name="Nardi T."/>
            <person name="Gammuto L."/>
            <person name="Bellinzona G."/>
            <person name="Sabaneyeva E."/>
            <person name="Potekhin A."/>
            <person name="Serra V."/>
            <person name="Petroni G."/>
            <person name="Sassera D."/>
        </authorList>
    </citation>
    <scope>NUCLEOTIDE SEQUENCE [LARGE SCALE GENOMIC DNA]</scope>
    <source>
        <strain evidence="7 8">BOD18</strain>
    </source>
</reference>
<dbReference type="Pfam" id="PF00872">
    <property type="entry name" value="Transposase_mut"/>
    <property type="match status" value="1"/>
</dbReference>
<dbReference type="Proteomes" id="UP001293791">
    <property type="component" value="Unassembled WGS sequence"/>
</dbReference>
<gene>
    <name evidence="7" type="ORF">Cyrtocomes_00101</name>
</gene>
<keyword evidence="5 6" id="KW-0233">DNA recombination</keyword>
<dbReference type="EMBL" id="JARGYT010000002">
    <property type="protein sequence ID" value="MDZ5761743.1"/>
    <property type="molecule type" value="Genomic_DNA"/>
</dbReference>
<accession>A0ABU5L6I8</accession>
<keyword evidence="4 6" id="KW-0238">DNA-binding</keyword>
<evidence type="ECO:0000256" key="5">
    <source>
        <dbReference type="ARBA" id="ARBA00023172"/>
    </source>
</evidence>
<comment type="similarity">
    <text evidence="2 6">Belongs to the transposase mutator family.</text>
</comment>
<organism evidence="7 8">
    <name type="scientific">Candidatus Cyrtobacter comes</name>
    <dbReference type="NCBI Taxonomy" id="675776"/>
    <lineage>
        <taxon>Bacteria</taxon>
        <taxon>Pseudomonadati</taxon>
        <taxon>Pseudomonadota</taxon>
        <taxon>Alphaproteobacteria</taxon>
        <taxon>Rickettsiales</taxon>
        <taxon>Candidatus Midichloriaceae</taxon>
        <taxon>Candidatus Cyrtobacter</taxon>
    </lineage>
</organism>
<keyword evidence="8" id="KW-1185">Reference proteome</keyword>
<proteinExistence type="inferred from homology"/>
<dbReference type="InterPro" id="IPR001207">
    <property type="entry name" value="Transposase_mutator"/>
</dbReference>
<comment type="caution">
    <text evidence="7">The sequence shown here is derived from an EMBL/GenBank/DDBJ whole genome shotgun (WGS) entry which is preliminary data.</text>
</comment>
<evidence type="ECO:0000256" key="6">
    <source>
        <dbReference type="RuleBase" id="RU365089"/>
    </source>
</evidence>
<evidence type="ECO:0000256" key="1">
    <source>
        <dbReference type="ARBA" id="ARBA00002190"/>
    </source>
</evidence>
<sequence length="112" mass="12905">MSKKDNNSKYPISDSIDAMLKSGSDPVEMINEMKKMILERAMSAELDYHLQTEKHEKSKDGNYRNGYGSKKLLIDNGELGIKTARDRDGSFTLIPKRQRHFKGFDQQILSMY</sequence>
<evidence type="ECO:0000256" key="2">
    <source>
        <dbReference type="ARBA" id="ARBA00010961"/>
    </source>
</evidence>
<evidence type="ECO:0000256" key="4">
    <source>
        <dbReference type="ARBA" id="ARBA00023125"/>
    </source>
</evidence>